<dbReference type="RefSeq" id="XP_001595860.1">
    <property type="nucleotide sequence ID" value="XM_001595810.1"/>
</dbReference>
<dbReference type="AlphaFoldDB" id="A7EF59"/>
<reference evidence="2" key="1">
    <citation type="journal article" date="2011" name="PLoS Genet.">
        <title>Genomic analysis of the necrotrophic fungal pathogens Sclerotinia sclerotiorum and Botrytis cinerea.</title>
        <authorList>
            <person name="Amselem J."/>
            <person name="Cuomo C.A."/>
            <person name="van Kan J.A."/>
            <person name="Viaud M."/>
            <person name="Benito E.P."/>
            <person name="Couloux A."/>
            <person name="Coutinho P.M."/>
            <person name="de Vries R.P."/>
            <person name="Dyer P.S."/>
            <person name="Fillinger S."/>
            <person name="Fournier E."/>
            <person name="Gout L."/>
            <person name="Hahn M."/>
            <person name="Kohn L."/>
            <person name="Lapalu N."/>
            <person name="Plummer K.M."/>
            <person name="Pradier J.M."/>
            <person name="Quevillon E."/>
            <person name="Sharon A."/>
            <person name="Simon A."/>
            <person name="ten Have A."/>
            <person name="Tudzynski B."/>
            <person name="Tudzynski P."/>
            <person name="Wincker P."/>
            <person name="Andrew M."/>
            <person name="Anthouard V."/>
            <person name="Beever R.E."/>
            <person name="Beffa R."/>
            <person name="Benoit I."/>
            <person name="Bouzid O."/>
            <person name="Brault B."/>
            <person name="Chen Z."/>
            <person name="Choquer M."/>
            <person name="Collemare J."/>
            <person name="Cotton P."/>
            <person name="Danchin E.G."/>
            <person name="Da Silva C."/>
            <person name="Gautier A."/>
            <person name="Giraud C."/>
            <person name="Giraud T."/>
            <person name="Gonzalez C."/>
            <person name="Grossetete S."/>
            <person name="Guldener U."/>
            <person name="Henrissat B."/>
            <person name="Howlett B.J."/>
            <person name="Kodira C."/>
            <person name="Kretschmer M."/>
            <person name="Lappartient A."/>
            <person name="Leroch M."/>
            <person name="Levis C."/>
            <person name="Mauceli E."/>
            <person name="Neuveglise C."/>
            <person name="Oeser B."/>
            <person name="Pearson M."/>
            <person name="Poulain J."/>
            <person name="Poussereau N."/>
            <person name="Quesneville H."/>
            <person name="Rascle C."/>
            <person name="Schumacher J."/>
            <person name="Segurens B."/>
            <person name="Sexton A."/>
            <person name="Silva E."/>
            <person name="Sirven C."/>
            <person name="Soanes D.M."/>
            <person name="Talbot N.J."/>
            <person name="Templeton M."/>
            <person name="Yandava C."/>
            <person name="Yarden O."/>
            <person name="Zeng Q."/>
            <person name="Rollins J.A."/>
            <person name="Lebrun M.H."/>
            <person name="Dickman M."/>
        </authorList>
    </citation>
    <scope>NUCLEOTIDE SEQUENCE [LARGE SCALE GENOMIC DNA]</scope>
    <source>
        <strain evidence="2">ATCC 18683 / 1980 / Ss-1</strain>
    </source>
</reference>
<dbReference type="Proteomes" id="UP000001312">
    <property type="component" value="Unassembled WGS sequence"/>
</dbReference>
<dbReference type="EMBL" id="CH476624">
    <property type="protein sequence ID" value="EDO01475.1"/>
    <property type="molecule type" value="Genomic_DNA"/>
</dbReference>
<protein>
    <submittedName>
        <fullName evidence="1">Uncharacterized protein</fullName>
    </submittedName>
</protein>
<proteinExistence type="predicted"/>
<sequence>MTFFGMVRLHAPTNRSLARLKRYVQIIQRLIRLLGLYYNIGSGSGLYAAASTCASFIIGRVIAGCGAARPLQGTQVIVGPSVSKLKIPSYSGYS</sequence>
<accession>A7EF59</accession>
<dbReference type="GeneID" id="5492085"/>
<gene>
    <name evidence="1" type="ORF">SS1G_03950</name>
</gene>
<evidence type="ECO:0000313" key="2">
    <source>
        <dbReference type="Proteomes" id="UP000001312"/>
    </source>
</evidence>
<name>A7EF59_SCLS1</name>
<evidence type="ECO:0000313" key="1">
    <source>
        <dbReference type="EMBL" id="EDO01475.1"/>
    </source>
</evidence>
<keyword evidence="2" id="KW-1185">Reference proteome</keyword>
<organism evidence="1 2">
    <name type="scientific">Sclerotinia sclerotiorum (strain ATCC 18683 / 1980 / Ss-1)</name>
    <name type="common">White mold</name>
    <name type="synonym">Whetzelinia sclerotiorum</name>
    <dbReference type="NCBI Taxonomy" id="665079"/>
    <lineage>
        <taxon>Eukaryota</taxon>
        <taxon>Fungi</taxon>
        <taxon>Dikarya</taxon>
        <taxon>Ascomycota</taxon>
        <taxon>Pezizomycotina</taxon>
        <taxon>Leotiomycetes</taxon>
        <taxon>Helotiales</taxon>
        <taxon>Sclerotiniaceae</taxon>
        <taxon>Sclerotinia</taxon>
    </lineage>
</organism>
<dbReference type="InParanoid" id="A7EF59"/>
<dbReference type="KEGG" id="ssl:SS1G_03950"/>
<dbReference type="HOGENOM" id="CLU_2387506_0_0_1"/>